<dbReference type="AlphaFoldDB" id="L7LE88"/>
<dbReference type="OrthoDB" id="321327at2"/>
<feature type="binding site" evidence="2">
    <location>
        <position position="66"/>
    </location>
    <ligand>
        <name>Fe cation</name>
        <dbReference type="ChEBI" id="CHEBI:24875"/>
    </ligand>
</feature>
<accession>L7LE88</accession>
<keyword evidence="2" id="KW-0408">Iron</keyword>
<comment type="caution">
    <text evidence="5">The sequence shown here is derived from an EMBL/GenBank/DDBJ whole genome shotgun (WGS) entry which is preliminary data.</text>
</comment>
<proteinExistence type="inferred from homology"/>
<keyword evidence="6" id="KW-1185">Reference proteome</keyword>
<name>L7LE88_9ACTN</name>
<feature type="domain" description="Pirin N-terminal" evidence="4">
    <location>
        <begin position="22"/>
        <end position="129"/>
    </location>
</feature>
<evidence type="ECO:0000256" key="2">
    <source>
        <dbReference type="PIRSR" id="PIRSR006232-1"/>
    </source>
</evidence>
<dbReference type="SUPFAM" id="SSF51182">
    <property type="entry name" value="RmlC-like cupins"/>
    <property type="match status" value="1"/>
</dbReference>
<evidence type="ECO:0000256" key="3">
    <source>
        <dbReference type="RuleBase" id="RU003457"/>
    </source>
</evidence>
<dbReference type="PANTHER" id="PTHR43212">
    <property type="entry name" value="QUERCETIN 2,3-DIOXYGENASE"/>
    <property type="match status" value="1"/>
</dbReference>
<evidence type="ECO:0000259" key="4">
    <source>
        <dbReference type="Pfam" id="PF02678"/>
    </source>
</evidence>
<dbReference type="PIRSF" id="PIRSF006232">
    <property type="entry name" value="Pirin"/>
    <property type="match status" value="1"/>
</dbReference>
<dbReference type="PANTHER" id="PTHR43212:SF3">
    <property type="entry name" value="QUERCETIN 2,3-DIOXYGENASE"/>
    <property type="match status" value="1"/>
</dbReference>
<dbReference type="InterPro" id="IPR003829">
    <property type="entry name" value="Pirin_N_dom"/>
</dbReference>
<dbReference type="InterPro" id="IPR012093">
    <property type="entry name" value="Pirin"/>
</dbReference>
<sequence>MTRPATTATRLIRAADRHHWANEWLDSRQSFPATGNYDLFGNAHGVLLVSNDDVVAAGEGLDAHQHRNTEILTWVVEGAVAHKDSRGHREVLHPGTLGYMRAGRGITHSEGNAATRSEGRRVRVVQMWVAPDTDGLPPDHADRDFTAALAPGGPVVVASGLARHQGSAALVIANRFAALHVARPQPGRPVRLPDAPFGHLFVVGGPVEVEGIGTLYDGDALRTIDAGELTVTAAEPGAEVLYWEMHASFGL</sequence>
<dbReference type="Gene3D" id="2.60.120.10">
    <property type="entry name" value="Jelly Rolls"/>
    <property type="match status" value="2"/>
</dbReference>
<feature type="binding site" evidence="2">
    <location>
        <position position="64"/>
    </location>
    <ligand>
        <name>Fe cation</name>
        <dbReference type="ChEBI" id="CHEBI:24875"/>
    </ligand>
</feature>
<feature type="binding site" evidence="2">
    <location>
        <position position="108"/>
    </location>
    <ligand>
        <name>Fe cation</name>
        <dbReference type="ChEBI" id="CHEBI:24875"/>
    </ligand>
</feature>
<dbReference type="RefSeq" id="WP_005942368.1">
    <property type="nucleotide sequence ID" value="NZ_ATVK01000058.1"/>
</dbReference>
<feature type="binding site" evidence="2">
    <location>
        <position position="110"/>
    </location>
    <ligand>
        <name>Fe cation</name>
        <dbReference type="ChEBI" id="CHEBI:24875"/>
    </ligand>
</feature>
<evidence type="ECO:0000256" key="1">
    <source>
        <dbReference type="ARBA" id="ARBA00008416"/>
    </source>
</evidence>
<dbReference type="eggNOG" id="COG1741">
    <property type="taxonomic scope" value="Bacteria"/>
</dbReference>
<evidence type="ECO:0000313" key="6">
    <source>
        <dbReference type="Proteomes" id="UP000053405"/>
    </source>
</evidence>
<dbReference type="Pfam" id="PF02678">
    <property type="entry name" value="Pirin"/>
    <property type="match status" value="1"/>
</dbReference>
<reference evidence="5 6" key="1">
    <citation type="submission" date="2012-12" db="EMBL/GenBank/DDBJ databases">
        <title>Whole genome shotgun sequence of Gordonia hirsuta NBRC 16056.</title>
        <authorList>
            <person name="Isaki-Nakamura S."/>
            <person name="Hosoyama A."/>
            <person name="Tsuchikane K."/>
            <person name="Katsumata H."/>
            <person name="Baba S."/>
            <person name="Yamazaki S."/>
            <person name="Fujita N."/>
        </authorList>
    </citation>
    <scope>NUCLEOTIDE SEQUENCE [LARGE SCALE GENOMIC DNA]</scope>
    <source>
        <strain evidence="5 6">NBRC 16056</strain>
    </source>
</reference>
<dbReference type="EMBL" id="BANT01000038">
    <property type="protein sequence ID" value="GAC58368.1"/>
    <property type="molecule type" value="Genomic_DNA"/>
</dbReference>
<dbReference type="STRING" id="1121927.GOHSU_38_00070"/>
<dbReference type="Proteomes" id="UP000053405">
    <property type="component" value="Unassembled WGS sequence"/>
</dbReference>
<evidence type="ECO:0000313" key="5">
    <source>
        <dbReference type="EMBL" id="GAC58368.1"/>
    </source>
</evidence>
<protein>
    <recommendedName>
        <fullName evidence="4">Pirin N-terminal domain-containing protein</fullName>
    </recommendedName>
</protein>
<organism evidence="5 6">
    <name type="scientific">Gordonia hirsuta DSM 44140 = NBRC 16056</name>
    <dbReference type="NCBI Taxonomy" id="1121927"/>
    <lineage>
        <taxon>Bacteria</taxon>
        <taxon>Bacillati</taxon>
        <taxon>Actinomycetota</taxon>
        <taxon>Actinomycetes</taxon>
        <taxon>Mycobacteriales</taxon>
        <taxon>Gordoniaceae</taxon>
        <taxon>Gordonia</taxon>
    </lineage>
</organism>
<gene>
    <name evidence="5" type="ORF">GOHSU_38_00070</name>
</gene>
<dbReference type="GO" id="GO:0046872">
    <property type="term" value="F:metal ion binding"/>
    <property type="evidence" value="ECO:0007669"/>
    <property type="project" value="UniProtKB-KW"/>
</dbReference>
<comment type="cofactor">
    <cofactor evidence="2">
        <name>Fe cation</name>
        <dbReference type="ChEBI" id="CHEBI:24875"/>
    </cofactor>
    <text evidence="2">Binds 1 Fe cation per subunit.</text>
</comment>
<dbReference type="InterPro" id="IPR014710">
    <property type="entry name" value="RmlC-like_jellyroll"/>
</dbReference>
<comment type="similarity">
    <text evidence="1 3">Belongs to the pirin family.</text>
</comment>
<keyword evidence="2" id="KW-0479">Metal-binding</keyword>
<dbReference type="InterPro" id="IPR011051">
    <property type="entry name" value="RmlC_Cupin_sf"/>
</dbReference>